<sequence>MKNYSFLLMLSALAIILFNACQTDLPEADVLKSPVSFGFSLPAGSESSKVASNDFSLVVNARVTITKADGTATEYTNAELELYESDGAFYAEEVFLPLGDYVVTEIYLLDGEGTTLFAIPEAGKLQDYIDQQLPIPFTVERSSTMKTVVLEVLSTLGFTPEEFGFDPEEIVFELADFFKVMLVEKGNPQNILNGTISINKSKTNNLIEIDSVTKVLLKEEYKYDDRSYLKANSPGYLELLTFVGRDSLLQHKEDPLIIELEKLKDFYSFKIGLNAFHVRELQGTMVNSLEEVVKARITIIHNGSELKDYNDVEVSVVEEEGYFFLEAIDLPIGDYAIQELYLQNAEDKTLFAVPFTASYIESYYTYSLPPQFSVSGGAKSHVRFFRVVDTRGFLPSEFNFDPDRISFKEEVLPFYVTLQEKDKPSKHLTGTLISGTNAEIKKEVSYLTRVNLFEGEYYENGDVYIKVQAEGYEEFKFMYPKDSLLKHHEDNPLVFELEVRPLVVEGLYRGNLVLETQAEVDEFSKWHCRAISGNLTIKGRSDAEDQISDLAGLQSLTEVRGVVSISDCDNLSNLNGLENLTSINGRLVIARNTSLQNLKGLSGLTILNEFTISKNASMVNMVGLENLQEVGGMVLESNPMLNALKGLDNVARMKTLWIEDSQSLVNFHGFDTSISSLRTFSSINNRNLESLQGLILPACKIDGGVEITDNWSLESLGGLDFSEHLASSVSLEYNSGLKDISAMIAVKTIGRKLSIETCHRLTSLNGLENLISVGGERNTESLELFDNKKLADFCALTSLFTEGKIFGYDIQLNAYNPTEADMKTGKCILRD</sequence>
<accession>A0ABQ1UTG6</accession>
<gene>
    <name evidence="8" type="ORF">GCM10011339_13400</name>
</gene>
<dbReference type="EMBL" id="BMIU01000005">
    <property type="protein sequence ID" value="GGF26617.1"/>
    <property type="molecule type" value="Genomic_DNA"/>
</dbReference>
<reference evidence="9" key="1">
    <citation type="journal article" date="2019" name="Int. J. Syst. Evol. Microbiol.">
        <title>The Global Catalogue of Microorganisms (GCM) 10K type strain sequencing project: providing services to taxonomists for standard genome sequencing and annotation.</title>
        <authorList>
            <consortium name="The Broad Institute Genomics Platform"/>
            <consortium name="The Broad Institute Genome Sequencing Center for Infectious Disease"/>
            <person name="Wu L."/>
            <person name="Ma J."/>
        </authorList>
    </citation>
    <scope>NUCLEOTIDE SEQUENCE [LARGE SCALE GENOMIC DNA]</scope>
    <source>
        <strain evidence="9">CGMCC 1.15407</strain>
    </source>
</reference>
<dbReference type="Gene3D" id="3.80.20.20">
    <property type="entry name" value="Receptor L-domain"/>
    <property type="match status" value="1"/>
</dbReference>
<feature type="domain" description="Receptor L-domain" evidence="7">
    <location>
        <begin position="527"/>
        <end position="641"/>
    </location>
</feature>
<evidence type="ECO:0000256" key="4">
    <source>
        <dbReference type="ARBA" id="ARBA00022729"/>
    </source>
</evidence>
<proteinExistence type="predicted"/>
<keyword evidence="3" id="KW-0964">Secreted</keyword>
<organism evidence="8 9">
    <name type="scientific">Echinicola rosea</name>
    <dbReference type="NCBI Taxonomy" id="1807691"/>
    <lineage>
        <taxon>Bacteria</taxon>
        <taxon>Pseudomonadati</taxon>
        <taxon>Bacteroidota</taxon>
        <taxon>Cytophagia</taxon>
        <taxon>Cytophagales</taxon>
        <taxon>Cyclobacteriaceae</taxon>
        <taxon>Echinicola</taxon>
    </lineage>
</organism>
<protein>
    <recommendedName>
        <fullName evidence="7">Receptor L-domain domain-containing protein</fullName>
    </recommendedName>
</protein>
<dbReference type="RefSeq" id="WP_137403948.1">
    <property type="nucleotide sequence ID" value="NZ_BMIU01000005.1"/>
</dbReference>
<keyword evidence="2" id="KW-0134">Cell wall</keyword>
<dbReference type="InterPro" id="IPR051648">
    <property type="entry name" value="CWI-Assembly_Regulator"/>
</dbReference>
<name>A0ABQ1UTG6_9BACT</name>
<dbReference type="SUPFAM" id="SSF52058">
    <property type="entry name" value="L domain-like"/>
    <property type="match status" value="2"/>
</dbReference>
<evidence type="ECO:0000256" key="5">
    <source>
        <dbReference type="ARBA" id="ARBA00023180"/>
    </source>
</evidence>
<keyword evidence="4 6" id="KW-0732">Signal</keyword>
<feature type="chain" id="PRO_5046380195" description="Receptor L-domain domain-containing protein" evidence="6">
    <location>
        <begin position="21"/>
        <end position="831"/>
    </location>
</feature>
<evidence type="ECO:0000256" key="6">
    <source>
        <dbReference type="SAM" id="SignalP"/>
    </source>
</evidence>
<keyword evidence="5" id="KW-0325">Glycoprotein</keyword>
<comment type="subcellular location">
    <subcellularLocation>
        <location evidence="1">Secreted</location>
        <location evidence="1">Cell wall</location>
    </subcellularLocation>
</comment>
<evidence type="ECO:0000256" key="2">
    <source>
        <dbReference type="ARBA" id="ARBA00022512"/>
    </source>
</evidence>
<dbReference type="InterPro" id="IPR036941">
    <property type="entry name" value="Rcpt_L-dom_sf"/>
</dbReference>
<keyword evidence="9" id="KW-1185">Reference proteome</keyword>
<evidence type="ECO:0000256" key="1">
    <source>
        <dbReference type="ARBA" id="ARBA00004191"/>
    </source>
</evidence>
<evidence type="ECO:0000313" key="8">
    <source>
        <dbReference type="EMBL" id="GGF26617.1"/>
    </source>
</evidence>
<comment type="caution">
    <text evidence="8">The sequence shown here is derived from an EMBL/GenBank/DDBJ whole genome shotgun (WGS) entry which is preliminary data.</text>
</comment>
<evidence type="ECO:0000313" key="9">
    <source>
        <dbReference type="Proteomes" id="UP000647339"/>
    </source>
</evidence>
<dbReference type="InterPro" id="IPR000494">
    <property type="entry name" value="Rcpt_L-dom"/>
</dbReference>
<dbReference type="PANTHER" id="PTHR31018">
    <property type="entry name" value="SPORULATION-SPECIFIC PROTEIN-RELATED"/>
    <property type="match status" value="1"/>
</dbReference>
<evidence type="ECO:0000256" key="3">
    <source>
        <dbReference type="ARBA" id="ARBA00022525"/>
    </source>
</evidence>
<dbReference type="Pfam" id="PF01030">
    <property type="entry name" value="Recep_L_domain"/>
    <property type="match status" value="1"/>
</dbReference>
<dbReference type="PANTHER" id="PTHR31018:SF3">
    <property type="entry name" value="RECEPTOR PROTEIN-TYROSINE KINASE"/>
    <property type="match status" value="1"/>
</dbReference>
<dbReference type="Proteomes" id="UP000647339">
    <property type="component" value="Unassembled WGS sequence"/>
</dbReference>
<evidence type="ECO:0000259" key="7">
    <source>
        <dbReference type="Pfam" id="PF01030"/>
    </source>
</evidence>
<feature type="signal peptide" evidence="6">
    <location>
        <begin position="1"/>
        <end position="20"/>
    </location>
</feature>